<reference evidence="3 4" key="1">
    <citation type="submission" date="2018-03" db="EMBL/GenBank/DDBJ databases">
        <authorList>
            <person name="Fogelqvist J."/>
        </authorList>
    </citation>
    <scope>NUCLEOTIDE SEQUENCE [LARGE SCALE GENOMIC DNA]</scope>
</reference>
<evidence type="ECO:0000256" key="2">
    <source>
        <dbReference type="SAM" id="MobiDB-lite"/>
    </source>
</evidence>
<proteinExistence type="predicted"/>
<geneLocation type="mitochondrion" evidence="3"/>
<name>A0A3P3YCB0_PLABS</name>
<dbReference type="PANTHER" id="PTHR46468:SF1">
    <property type="entry name" value="SENTRIN-SPECIFIC PROTEASE 8"/>
    <property type="match status" value="1"/>
</dbReference>
<gene>
    <name evidence="3" type="ORF">PLBR_LOCUS4987</name>
</gene>
<accession>A0A3P3YCB0</accession>
<dbReference type="Gene3D" id="3.40.395.10">
    <property type="entry name" value="Adenoviral Proteinase, Chain A"/>
    <property type="match status" value="2"/>
</dbReference>
<keyword evidence="1" id="KW-0788">Thiol protease</keyword>
<feature type="region of interest" description="Disordered" evidence="2">
    <location>
        <begin position="1"/>
        <end position="57"/>
    </location>
</feature>
<dbReference type="PANTHER" id="PTHR46468">
    <property type="entry name" value="SENTRIN-SPECIFIC PROTEASE 8"/>
    <property type="match status" value="1"/>
</dbReference>
<keyword evidence="1" id="KW-0378">Hydrolase</keyword>
<keyword evidence="3" id="KW-0496">Mitochondrion</keyword>
<dbReference type="InterPro" id="IPR044613">
    <property type="entry name" value="Nep1/2-like"/>
</dbReference>
<dbReference type="SUPFAM" id="SSF54001">
    <property type="entry name" value="Cysteine proteinases"/>
    <property type="match status" value="1"/>
</dbReference>
<dbReference type="GO" id="GO:0019784">
    <property type="term" value="F:deNEDDylase activity"/>
    <property type="evidence" value="ECO:0007669"/>
    <property type="project" value="InterPro"/>
</dbReference>
<sequence>MSPSRTTATTPRRSASSPPAPPARPLITTRRIDDKTRSLPRHKLRSSNLHRHSQPDGPVCQCPDLHVCRQQQAVRRRPSVSQPGGNQLQRGLRRRLPSRTMLPMDYHGTTLHACDVALIDAPSWLNDNVIGFVYEWYAHEKYAKERDLEFVNPAVVFIIMHEDDDECLAPLIESVDLARRGWQPLEPAGPRQDRPAVAKQIGKCSPELASWTMSVGDCPQQDNANDCGVFVLEMTQQASDWFKDHRSLNGFKAAVKPGMIGARRRAVKELVREIERRSSG</sequence>
<dbReference type="AlphaFoldDB" id="A0A3P3YCB0"/>
<dbReference type="GO" id="GO:0000338">
    <property type="term" value="P:protein deneddylation"/>
    <property type="evidence" value="ECO:0007669"/>
    <property type="project" value="TreeGrafter"/>
</dbReference>
<evidence type="ECO:0000256" key="1">
    <source>
        <dbReference type="ARBA" id="ARBA00022807"/>
    </source>
</evidence>
<evidence type="ECO:0000313" key="4">
    <source>
        <dbReference type="Proteomes" id="UP000290189"/>
    </source>
</evidence>
<feature type="compositionally biased region" description="Basic residues" evidence="2">
    <location>
        <begin position="38"/>
        <end position="52"/>
    </location>
</feature>
<dbReference type="EMBL" id="OVEO01000008">
    <property type="protein sequence ID" value="SPQ97772.1"/>
    <property type="molecule type" value="Genomic_DNA"/>
</dbReference>
<protein>
    <recommendedName>
        <fullName evidence="5">Ubiquitin-like protease family profile domain-containing protein</fullName>
    </recommendedName>
</protein>
<organism evidence="3 4">
    <name type="scientific">Plasmodiophora brassicae</name>
    <name type="common">Clubroot disease agent</name>
    <dbReference type="NCBI Taxonomy" id="37360"/>
    <lineage>
        <taxon>Eukaryota</taxon>
        <taxon>Sar</taxon>
        <taxon>Rhizaria</taxon>
        <taxon>Endomyxa</taxon>
        <taxon>Phytomyxea</taxon>
        <taxon>Plasmodiophorida</taxon>
        <taxon>Plasmodiophoridae</taxon>
        <taxon>Plasmodiophora</taxon>
    </lineage>
</organism>
<dbReference type="Proteomes" id="UP000290189">
    <property type="component" value="Unassembled WGS sequence"/>
</dbReference>
<keyword evidence="1" id="KW-0645">Protease</keyword>
<dbReference type="GO" id="GO:0008234">
    <property type="term" value="F:cysteine-type peptidase activity"/>
    <property type="evidence" value="ECO:0007669"/>
    <property type="project" value="UniProtKB-KW"/>
</dbReference>
<dbReference type="InterPro" id="IPR038765">
    <property type="entry name" value="Papain-like_cys_pep_sf"/>
</dbReference>
<feature type="compositionally biased region" description="Low complexity" evidence="2">
    <location>
        <begin position="1"/>
        <end position="17"/>
    </location>
</feature>
<evidence type="ECO:0000313" key="3">
    <source>
        <dbReference type="EMBL" id="SPQ97772.1"/>
    </source>
</evidence>
<evidence type="ECO:0008006" key="5">
    <source>
        <dbReference type="Google" id="ProtNLM"/>
    </source>
</evidence>